<dbReference type="InterPro" id="IPR010045">
    <property type="entry name" value="DeoB"/>
</dbReference>
<dbReference type="SUPFAM" id="SSF53649">
    <property type="entry name" value="Alkaline phosphatase-like"/>
    <property type="match status" value="1"/>
</dbReference>
<name>A0A0L8BG32_ENSAD</name>
<dbReference type="NCBIfam" id="NF003766">
    <property type="entry name" value="PRK05362.1"/>
    <property type="match status" value="1"/>
</dbReference>
<dbReference type="GO" id="GO:0043094">
    <property type="term" value="P:metabolic compound salvage"/>
    <property type="evidence" value="ECO:0007669"/>
    <property type="project" value="UniProtKB-UniRule"/>
</dbReference>
<comment type="pathway">
    <text evidence="6">Carbohydrate degradation; 2-deoxy-D-ribose 1-phosphate degradation; D-glyceraldehyde 3-phosphate and acetaldehyde from 2-deoxy-alpha-D-ribose 1-phosphate: step 1/2.</text>
</comment>
<dbReference type="HAMAP" id="MF_00740">
    <property type="entry name" value="Phosphopentomut"/>
    <property type="match status" value="1"/>
</dbReference>
<dbReference type="EMBL" id="LGAP01000034">
    <property type="protein sequence ID" value="KOF13621.1"/>
    <property type="molecule type" value="Genomic_DNA"/>
</dbReference>
<evidence type="ECO:0000256" key="6">
    <source>
        <dbReference type="HAMAP-Rule" id="MF_00740"/>
    </source>
</evidence>
<keyword evidence="2 6" id="KW-0963">Cytoplasm</keyword>
<dbReference type="GO" id="GO:0030145">
    <property type="term" value="F:manganese ion binding"/>
    <property type="evidence" value="ECO:0007669"/>
    <property type="project" value="UniProtKB-UniRule"/>
</dbReference>
<comment type="cofactor">
    <cofactor evidence="6">
        <name>Mn(2+)</name>
        <dbReference type="ChEBI" id="CHEBI:29035"/>
    </cofactor>
    <text evidence="6">Binds 2 manganese ions.</text>
</comment>
<evidence type="ECO:0000259" key="8">
    <source>
        <dbReference type="Pfam" id="PF01676"/>
    </source>
</evidence>
<protein>
    <recommendedName>
        <fullName evidence="6 7">Phosphopentomutase</fullName>
        <ecNumber evidence="6 7">5.4.2.7</ecNumber>
    </recommendedName>
    <alternativeName>
        <fullName evidence="6">Phosphodeoxyribomutase</fullName>
    </alternativeName>
</protein>
<dbReference type="FunFam" id="3.30.70.1250:FF:000001">
    <property type="entry name" value="Phosphopentomutase"/>
    <property type="match status" value="1"/>
</dbReference>
<dbReference type="PANTHER" id="PTHR21110">
    <property type="entry name" value="PHOSPHOPENTOMUTASE"/>
    <property type="match status" value="1"/>
</dbReference>
<sequence length="406" mass="43491">MARAFLFVLDSFGIGGAPDAETYGDLGADTLGHIAEFCAAGGADRAGLREGPLHLPNMSALGLVHAAKLAAGRVPVGMPVPGRVYGAYGAASEVSRGKDTPSGHWEIAGTPVMFDWGYFSAEGDAFPAELVEAICREGNIPGILGNCHASGTDIIARLGEEHMRTGKPICYTSSDSVFQIAAHEHTFGLERLLEFCQIVRRLLDDYNIGRVIARPFIGQSPQTFARTGNRRDYSVLPPEPTVLDRLVEAGRTVHAIGKIGDIFAHQGVTKLTKADGNMALFDASLAAIDEAEDGDLVFTNFVDFDMLFGHRRDVAGYAAALEAFDARLPDLDRRLKPGDIVILTADHGCDPTWRGTDHTRERVPVLMFGPAVRSRSLGVANTFAHIGETVARHLGIAPGLHGRSLI</sequence>
<evidence type="ECO:0000313" key="10">
    <source>
        <dbReference type="Proteomes" id="UP000037425"/>
    </source>
</evidence>
<dbReference type="EC" id="5.4.2.7" evidence="6 7"/>
<keyword evidence="5 6" id="KW-0413">Isomerase</keyword>
<dbReference type="PIRSF" id="PIRSF001491">
    <property type="entry name" value="Ppentomutase"/>
    <property type="match status" value="1"/>
</dbReference>
<evidence type="ECO:0000313" key="9">
    <source>
        <dbReference type="EMBL" id="KOF13621.1"/>
    </source>
</evidence>
<dbReference type="GO" id="GO:0006015">
    <property type="term" value="P:5-phosphoribose 1-diphosphate biosynthetic process"/>
    <property type="evidence" value="ECO:0007669"/>
    <property type="project" value="UniProtKB-UniPathway"/>
</dbReference>
<evidence type="ECO:0000256" key="1">
    <source>
        <dbReference type="ARBA" id="ARBA00010373"/>
    </source>
</evidence>
<feature type="binding site" evidence="6">
    <location>
        <position position="346"/>
    </location>
    <ligand>
        <name>Mn(2+)</name>
        <dbReference type="ChEBI" id="CHEBI:29035"/>
        <label>1</label>
    </ligand>
</feature>
<dbReference type="InterPro" id="IPR006124">
    <property type="entry name" value="Metalloenzyme"/>
</dbReference>
<dbReference type="GO" id="GO:0008973">
    <property type="term" value="F:phosphopentomutase activity"/>
    <property type="evidence" value="ECO:0007669"/>
    <property type="project" value="UniProtKB-UniRule"/>
</dbReference>
<evidence type="ECO:0000256" key="7">
    <source>
        <dbReference type="NCBIfam" id="TIGR01696"/>
    </source>
</evidence>
<dbReference type="PANTHER" id="PTHR21110:SF0">
    <property type="entry name" value="PHOSPHOPENTOMUTASE"/>
    <property type="match status" value="1"/>
</dbReference>
<dbReference type="CDD" id="cd16009">
    <property type="entry name" value="PPM"/>
    <property type="match status" value="1"/>
</dbReference>
<proteinExistence type="inferred from homology"/>
<dbReference type="PATRIC" id="fig|106592.7.peg.5179"/>
<dbReference type="RefSeq" id="WP_053252482.1">
    <property type="nucleotide sequence ID" value="NZ_LGAP01000034.1"/>
</dbReference>
<dbReference type="OrthoDB" id="9769930at2"/>
<comment type="catalytic activity">
    <reaction evidence="6">
        <text>alpha-D-ribose 1-phosphate = D-ribose 5-phosphate</text>
        <dbReference type="Rhea" id="RHEA:18793"/>
        <dbReference type="ChEBI" id="CHEBI:57720"/>
        <dbReference type="ChEBI" id="CHEBI:78346"/>
        <dbReference type="EC" id="5.4.2.7"/>
    </reaction>
</comment>
<feature type="binding site" evidence="6">
    <location>
        <position position="347"/>
    </location>
    <ligand>
        <name>Mn(2+)</name>
        <dbReference type="ChEBI" id="CHEBI:29035"/>
        <label>1</label>
    </ligand>
</feature>
<keyword evidence="4 6" id="KW-0464">Manganese</keyword>
<dbReference type="NCBIfam" id="TIGR01696">
    <property type="entry name" value="deoB"/>
    <property type="match status" value="1"/>
</dbReference>
<comment type="function">
    <text evidence="6">Isomerase that catalyzes the conversion of deoxy-ribose 1-phosphate (dRib-1-P) and ribose 1-phosphate (Rib-1-P) to deoxy-ribose 5-phosphate (dRib-5-P) and ribose 5-phosphate (Rib-5-P), respectively.</text>
</comment>
<dbReference type="Gene3D" id="3.40.720.10">
    <property type="entry name" value="Alkaline Phosphatase, subunit A"/>
    <property type="match status" value="1"/>
</dbReference>
<feature type="domain" description="Metalloenzyme" evidence="8">
    <location>
        <begin position="3"/>
        <end position="396"/>
    </location>
</feature>
<feature type="binding site" evidence="6">
    <location>
        <position position="310"/>
    </location>
    <ligand>
        <name>Mn(2+)</name>
        <dbReference type="ChEBI" id="CHEBI:29035"/>
        <label>2</label>
    </ligand>
</feature>
<comment type="similarity">
    <text evidence="1 6">Belongs to the phosphopentomutase family.</text>
</comment>
<dbReference type="GO" id="GO:0005829">
    <property type="term" value="C:cytosol"/>
    <property type="evidence" value="ECO:0007669"/>
    <property type="project" value="TreeGrafter"/>
</dbReference>
<feature type="binding site" evidence="6">
    <location>
        <position position="305"/>
    </location>
    <ligand>
        <name>Mn(2+)</name>
        <dbReference type="ChEBI" id="CHEBI:29035"/>
        <label>2</label>
    </ligand>
</feature>
<gene>
    <name evidence="6" type="primary">deoB</name>
    <name evidence="9" type="ORF">AC244_30065</name>
</gene>
<evidence type="ECO:0000256" key="3">
    <source>
        <dbReference type="ARBA" id="ARBA00022723"/>
    </source>
</evidence>
<comment type="subcellular location">
    <subcellularLocation>
        <location evidence="6">Cytoplasm</location>
    </subcellularLocation>
</comment>
<dbReference type="InterPro" id="IPR024052">
    <property type="entry name" value="Phosphopentomutase_DeoB_cap_sf"/>
</dbReference>
<dbReference type="InterPro" id="IPR017850">
    <property type="entry name" value="Alkaline_phosphatase_core_sf"/>
</dbReference>
<comment type="caution">
    <text evidence="9">The sequence shown here is derived from an EMBL/GenBank/DDBJ whole genome shotgun (WGS) entry which is preliminary data.</text>
</comment>
<dbReference type="GO" id="GO:0006018">
    <property type="term" value="P:2-deoxyribose 1-phosphate catabolic process"/>
    <property type="evidence" value="ECO:0007669"/>
    <property type="project" value="UniProtKB-UniRule"/>
</dbReference>
<dbReference type="AlphaFoldDB" id="A0A0L8BG32"/>
<keyword evidence="3 6" id="KW-0479">Metal-binding</keyword>
<dbReference type="Pfam" id="PF01676">
    <property type="entry name" value="Metalloenzyme"/>
    <property type="match status" value="1"/>
</dbReference>
<feature type="binding site" evidence="6">
    <location>
        <position position="10"/>
    </location>
    <ligand>
        <name>Mn(2+)</name>
        <dbReference type="ChEBI" id="CHEBI:29035"/>
        <label>1</label>
    </ligand>
</feature>
<evidence type="ECO:0000256" key="5">
    <source>
        <dbReference type="ARBA" id="ARBA00023235"/>
    </source>
</evidence>
<evidence type="ECO:0000256" key="4">
    <source>
        <dbReference type="ARBA" id="ARBA00023211"/>
    </source>
</evidence>
<evidence type="ECO:0000256" key="2">
    <source>
        <dbReference type="ARBA" id="ARBA00022490"/>
    </source>
</evidence>
<dbReference type="GO" id="GO:0000287">
    <property type="term" value="F:magnesium ion binding"/>
    <property type="evidence" value="ECO:0007669"/>
    <property type="project" value="UniProtKB-UniRule"/>
</dbReference>
<organism evidence="9 10">
    <name type="scientific">Ensifer adhaerens</name>
    <name type="common">Sinorhizobium morelense</name>
    <dbReference type="NCBI Taxonomy" id="106592"/>
    <lineage>
        <taxon>Bacteria</taxon>
        <taxon>Pseudomonadati</taxon>
        <taxon>Pseudomonadota</taxon>
        <taxon>Alphaproteobacteria</taxon>
        <taxon>Hyphomicrobiales</taxon>
        <taxon>Rhizobiaceae</taxon>
        <taxon>Sinorhizobium/Ensifer group</taxon>
        <taxon>Ensifer</taxon>
    </lineage>
</organism>
<dbReference type="UniPathway" id="UPA00087">
    <property type="reaction ID" value="UER00173"/>
</dbReference>
<dbReference type="GO" id="GO:0009117">
    <property type="term" value="P:nucleotide metabolic process"/>
    <property type="evidence" value="ECO:0007669"/>
    <property type="project" value="UniProtKB-UniRule"/>
</dbReference>
<dbReference type="Gene3D" id="3.30.70.1250">
    <property type="entry name" value="Phosphopentomutase"/>
    <property type="match status" value="1"/>
</dbReference>
<reference evidence="10" key="1">
    <citation type="submission" date="2015-07" db="EMBL/GenBank/DDBJ databases">
        <title>Whole genome sequence of an Ensifer adhaerens strain isolated from a cave pool in the Wind Cave National Park.</title>
        <authorList>
            <person name="Eng W.W.H."/>
            <person name="Gan H.M."/>
            <person name="Barton H.A."/>
            <person name="Savka M.A."/>
        </authorList>
    </citation>
    <scope>NUCLEOTIDE SEQUENCE [LARGE SCALE GENOMIC DNA]</scope>
    <source>
        <strain evidence="10">SD006</strain>
    </source>
</reference>
<dbReference type="SUPFAM" id="SSF143856">
    <property type="entry name" value="DeoB insert domain-like"/>
    <property type="match status" value="1"/>
</dbReference>
<dbReference type="Proteomes" id="UP000037425">
    <property type="component" value="Unassembled WGS sequence"/>
</dbReference>
<comment type="catalytic activity">
    <reaction evidence="6">
        <text>2-deoxy-alpha-D-ribose 1-phosphate = 2-deoxy-D-ribose 5-phosphate</text>
        <dbReference type="Rhea" id="RHEA:27658"/>
        <dbReference type="ChEBI" id="CHEBI:57259"/>
        <dbReference type="ChEBI" id="CHEBI:62877"/>
        <dbReference type="EC" id="5.4.2.7"/>
    </reaction>
</comment>
<feature type="binding site" evidence="6">
    <location>
        <position position="358"/>
    </location>
    <ligand>
        <name>Mn(2+)</name>
        <dbReference type="ChEBI" id="CHEBI:29035"/>
        <label>2</label>
    </ligand>
</feature>
<accession>A0A0L8BG32</accession>